<name>A0ABN9QVX2_9DINO</name>
<evidence type="ECO:0000313" key="2">
    <source>
        <dbReference type="Proteomes" id="UP001189429"/>
    </source>
</evidence>
<dbReference type="Proteomes" id="UP001189429">
    <property type="component" value="Unassembled WGS sequence"/>
</dbReference>
<proteinExistence type="predicted"/>
<reference evidence="1" key="1">
    <citation type="submission" date="2023-10" db="EMBL/GenBank/DDBJ databases">
        <authorList>
            <person name="Chen Y."/>
            <person name="Shah S."/>
            <person name="Dougan E. K."/>
            <person name="Thang M."/>
            <person name="Chan C."/>
        </authorList>
    </citation>
    <scope>NUCLEOTIDE SEQUENCE [LARGE SCALE GENOMIC DNA]</scope>
</reference>
<organism evidence="1 2">
    <name type="scientific">Prorocentrum cordatum</name>
    <dbReference type="NCBI Taxonomy" id="2364126"/>
    <lineage>
        <taxon>Eukaryota</taxon>
        <taxon>Sar</taxon>
        <taxon>Alveolata</taxon>
        <taxon>Dinophyceae</taxon>
        <taxon>Prorocentrales</taxon>
        <taxon>Prorocentraceae</taxon>
        <taxon>Prorocentrum</taxon>
    </lineage>
</organism>
<evidence type="ECO:0000313" key="1">
    <source>
        <dbReference type="EMBL" id="CAK0809419.1"/>
    </source>
</evidence>
<comment type="caution">
    <text evidence="1">The sequence shown here is derived from an EMBL/GenBank/DDBJ whole genome shotgun (WGS) entry which is preliminary data.</text>
</comment>
<feature type="non-terminal residue" evidence="1">
    <location>
        <position position="86"/>
    </location>
</feature>
<keyword evidence="2" id="KW-1185">Reference proteome</keyword>
<feature type="non-terminal residue" evidence="1">
    <location>
        <position position="1"/>
    </location>
</feature>
<sequence length="86" mass="9337">AHLLEWGMRCIITQVFTPAVPLAYQWQLSRMAGGHGGTHTAYFYAIAMRQKAARALEQGAGGVDALLCTLDWDLLKAAKAMAESSK</sequence>
<accession>A0ABN9QVX2</accession>
<protein>
    <submittedName>
        <fullName evidence="1">Uncharacterized protein</fullName>
    </submittedName>
</protein>
<gene>
    <name evidence="1" type="ORF">PCOR1329_LOCUS14673</name>
</gene>
<dbReference type="EMBL" id="CAUYUJ010004405">
    <property type="protein sequence ID" value="CAK0809419.1"/>
    <property type="molecule type" value="Genomic_DNA"/>
</dbReference>